<comment type="similarity">
    <text evidence="1">Belongs to the SfsA family.</text>
</comment>
<dbReference type="InterPro" id="IPR041465">
    <property type="entry name" value="SfsA_N"/>
</dbReference>
<gene>
    <name evidence="1" type="primary">sfsA</name>
    <name evidence="4" type="ORF">TSYNT_7442</name>
</gene>
<accession>A0A0U9HH29</accession>
<proteinExistence type="inferred from homology"/>
<dbReference type="PANTHER" id="PTHR30545">
    <property type="entry name" value="SUGAR FERMENTATION STIMULATION PROTEIN A"/>
    <property type="match status" value="1"/>
</dbReference>
<dbReference type="InterPro" id="IPR040452">
    <property type="entry name" value="SfsA_C"/>
</dbReference>
<dbReference type="OrthoDB" id="9802365at2"/>
<dbReference type="PANTHER" id="PTHR30545:SF2">
    <property type="entry name" value="SUGAR FERMENTATION STIMULATION PROTEIN A"/>
    <property type="match status" value="1"/>
</dbReference>
<dbReference type="CDD" id="cd22359">
    <property type="entry name" value="SfsA-like_bacterial"/>
    <property type="match status" value="1"/>
</dbReference>
<evidence type="ECO:0000313" key="4">
    <source>
        <dbReference type="EMBL" id="GAQ25419.1"/>
    </source>
</evidence>
<reference evidence="4" key="1">
    <citation type="journal article" date="2016" name="Genome Announc.">
        <title>Draft Genome Sequence of the Syntrophic Lactate-Degrading Bacterium Tepidanaerobacter syntrophicus JLT.</title>
        <authorList>
            <person name="Matsuura N."/>
            <person name="Ohashi A."/>
            <person name="Tourlousse D.M."/>
            <person name="Sekiguchi Y."/>
        </authorList>
    </citation>
    <scope>NUCLEOTIDE SEQUENCE [LARGE SCALE GENOMIC DNA]</scope>
    <source>
        <strain evidence="4">JL</strain>
    </source>
</reference>
<protein>
    <recommendedName>
        <fullName evidence="1">Sugar fermentation stimulation protein homolog</fullName>
    </recommendedName>
</protein>
<evidence type="ECO:0000259" key="3">
    <source>
        <dbReference type="Pfam" id="PF17746"/>
    </source>
</evidence>
<dbReference type="Gene3D" id="3.40.1350.60">
    <property type="match status" value="1"/>
</dbReference>
<dbReference type="NCBIfam" id="TIGR00230">
    <property type="entry name" value="sfsA"/>
    <property type="match status" value="1"/>
</dbReference>
<dbReference type="RefSeq" id="WP_059032804.1">
    <property type="nucleotide sequence ID" value="NZ_DF977001.1"/>
</dbReference>
<evidence type="ECO:0000313" key="5">
    <source>
        <dbReference type="Proteomes" id="UP000062160"/>
    </source>
</evidence>
<dbReference type="Pfam" id="PF17746">
    <property type="entry name" value="SfsA_N"/>
    <property type="match status" value="1"/>
</dbReference>
<dbReference type="Gene3D" id="2.40.50.580">
    <property type="match status" value="1"/>
</dbReference>
<name>A0A0U9HH29_9FIRM</name>
<dbReference type="STRING" id="224999.GCA_001485475_01436"/>
<sequence length="226" mass="26040">MIYKNIKEARFINRPNRFIANIEIEGKSQLCHVKNTGRCKELLTPGAKVFVQESDNFKRKTKYDLISVYKGDMLVNIDSSAPNKVFYEWLTDSDIKEDILFVKPEAQYKNSRFDFYIETAKSRGFVEVKGVTLEKDGVALFPDAPTERGVKHLNELIDARQNGYAAWIIFIIQMQKVSYFMPNEAMHKTFSDALKAAQKQNVDMAALDCKVTRNSIMIENHIKIKL</sequence>
<dbReference type="HAMAP" id="MF_00095">
    <property type="entry name" value="SfsA"/>
    <property type="match status" value="1"/>
</dbReference>
<evidence type="ECO:0000256" key="1">
    <source>
        <dbReference type="HAMAP-Rule" id="MF_00095"/>
    </source>
</evidence>
<feature type="domain" description="Sugar fermentation stimulation protein C-terminal" evidence="2">
    <location>
        <begin position="81"/>
        <end position="214"/>
    </location>
</feature>
<dbReference type="AlphaFoldDB" id="A0A0U9HH29"/>
<dbReference type="Proteomes" id="UP000062160">
    <property type="component" value="Unassembled WGS sequence"/>
</dbReference>
<dbReference type="EMBL" id="DF977001">
    <property type="protein sequence ID" value="GAQ25419.1"/>
    <property type="molecule type" value="Genomic_DNA"/>
</dbReference>
<dbReference type="GO" id="GO:0003677">
    <property type="term" value="F:DNA binding"/>
    <property type="evidence" value="ECO:0007669"/>
    <property type="project" value="InterPro"/>
</dbReference>
<dbReference type="Pfam" id="PF03749">
    <property type="entry name" value="SfsA"/>
    <property type="match status" value="1"/>
</dbReference>
<organism evidence="4">
    <name type="scientific">Tepidanaerobacter syntrophicus</name>
    <dbReference type="NCBI Taxonomy" id="224999"/>
    <lineage>
        <taxon>Bacteria</taxon>
        <taxon>Bacillati</taxon>
        <taxon>Bacillota</taxon>
        <taxon>Clostridia</taxon>
        <taxon>Thermosediminibacterales</taxon>
        <taxon>Tepidanaerobacteraceae</taxon>
        <taxon>Tepidanaerobacter</taxon>
    </lineage>
</organism>
<keyword evidence="5" id="KW-1185">Reference proteome</keyword>
<feature type="domain" description="SfsA N-terminal OB" evidence="3">
    <location>
        <begin position="12"/>
        <end position="77"/>
    </location>
</feature>
<dbReference type="InterPro" id="IPR005224">
    <property type="entry name" value="SfsA"/>
</dbReference>
<dbReference type="FunFam" id="2.40.50.580:FF:000002">
    <property type="entry name" value="Sugar fermentation stimulation protein homolog"/>
    <property type="match status" value="1"/>
</dbReference>
<evidence type="ECO:0000259" key="2">
    <source>
        <dbReference type="Pfam" id="PF03749"/>
    </source>
</evidence>